<dbReference type="EMBL" id="JADGJH010000418">
    <property type="protein sequence ID" value="KAJ3129520.1"/>
    <property type="molecule type" value="Genomic_DNA"/>
</dbReference>
<evidence type="ECO:0000313" key="2">
    <source>
        <dbReference type="Proteomes" id="UP001211907"/>
    </source>
</evidence>
<dbReference type="InterPro" id="IPR011990">
    <property type="entry name" value="TPR-like_helical_dom_sf"/>
</dbReference>
<dbReference type="AlphaFoldDB" id="A0AAD5T6S9"/>
<sequence length="308" mass="35081">MPDLTSIITPALLNEIFLAMMPWTRNQEISYSEISNISLPNAQICFPALKALAEVPGGLDAALKIDLVTEVLPPVDDVEFPIQAAGLILLLDQGARGSIRKNADPRYTFAYFLPLAQKLVRQLFEVPKEQNVFYAHRWIDVLGFSVVHFTFMWSYMVTPLLHSENTIDQLAQFSLHRDMRAWLKARTNRSDPFAERLEELRHDATALHTVLEEGPPPANELLPGLDRYPDAIDFIFWVFLIDDLHLPITEAFGHFPNLNSIMGRDNTNDEIVHLTKTDELNKKPRAEVIARIREDVLANRWTVFGAEI</sequence>
<dbReference type="Gene3D" id="1.25.40.10">
    <property type="entry name" value="Tetratricopeptide repeat domain"/>
    <property type="match status" value="1"/>
</dbReference>
<evidence type="ECO:0000313" key="1">
    <source>
        <dbReference type="EMBL" id="KAJ3129520.1"/>
    </source>
</evidence>
<comment type="caution">
    <text evidence="1">The sequence shown here is derived from an EMBL/GenBank/DDBJ whole genome shotgun (WGS) entry which is preliminary data.</text>
</comment>
<reference evidence="1" key="1">
    <citation type="submission" date="2020-05" db="EMBL/GenBank/DDBJ databases">
        <title>Phylogenomic resolution of chytrid fungi.</title>
        <authorList>
            <person name="Stajich J.E."/>
            <person name="Amses K."/>
            <person name="Simmons R."/>
            <person name="Seto K."/>
            <person name="Myers J."/>
            <person name="Bonds A."/>
            <person name="Quandt C.A."/>
            <person name="Barry K."/>
            <person name="Liu P."/>
            <person name="Grigoriev I."/>
            <person name="Longcore J.E."/>
            <person name="James T.Y."/>
        </authorList>
    </citation>
    <scope>NUCLEOTIDE SEQUENCE</scope>
    <source>
        <strain evidence="1">JEL0513</strain>
    </source>
</reference>
<dbReference type="InterPro" id="IPR010323">
    <property type="entry name" value="DUF924"/>
</dbReference>
<name>A0AAD5T6S9_9FUNG</name>
<keyword evidence="2" id="KW-1185">Reference proteome</keyword>
<protein>
    <submittedName>
        <fullName evidence="1">Uncharacterized protein</fullName>
    </submittedName>
</protein>
<accession>A0AAD5T6S9</accession>
<gene>
    <name evidence="1" type="ORF">HK100_008546</name>
</gene>
<dbReference type="Pfam" id="PF06041">
    <property type="entry name" value="DUF924"/>
    <property type="match status" value="1"/>
</dbReference>
<dbReference type="Proteomes" id="UP001211907">
    <property type="component" value="Unassembled WGS sequence"/>
</dbReference>
<dbReference type="SUPFAM" id="SSF48452">
    <property type="entry name" value="TPR-like"/>
    <property type="match status" value="1"/>
</dbReference>
<proteinExistence type="predicted"/>
<organism evidence="1 2">
    <name type="scientific">Physocladia obscura</name>
    <dbReference type="NCBI Taxonomy" id="109957"/>
    <lineage>
        <taxon>Eukaryota</taxon>
        <taxon>Fungi</taxon>
        <taxon>Fungi incertae sedis</taxon>
        <taxon>Chytridiomycota</taxon>
        <taxon>Chytridiomycota incertae sedis</taxon>
        <taxon>Chytridiomycetes</taxon>
        <taxon>Chytridiales</taxon>
        <taxon>Chytriomycetaceae</taxon>
        <taxon>Physocladia</taxon>
    </lineage>
</organism>